<dbReference type="Gene3D" id="3.40.1440.10">
    <property type="entry name" value="GIY-YIG endonuclease"/>
    <property type="match status" value="1"/>
</dbReference>
<dbReference type="Pfam" id="PF01541">
    <property type="entry name" value="GIY-YIG"/>
    <property type="match status" value="1"/>
</dbReference>
<protein>
    <recommendedName>
        <fullName evidence="2">GIY-YIG domain-containing protein</fullName>
    </recommendedName>
</protein>
<dbReference type="SUPFAM" id="SSF82771">
    <property type="entry name" value="GIY-YIG endonuclease"/>
    <property type="match status" value="1"/>
</dbReference>
<evidence type="ECO:0000256" key="1">
    <source>
        <dbReference type="SAM" id="MobiDB-lite"/>
    </source>
</evidence>
<dbReference type="AlphaFoldDB" id="A0A836CE53"/>
<evidence type="ECO:0000313" key="3">
    <source>
        <dbReference type="EMBL" id="KAG5182349.1"/>
    </source>
</evidence>
<dbReference type="EMBL" id="JAFCMP010000246">
    <property type="protein sequence ID" value="KAG5182349.1"/>
    <property type="molecule type" value="Genomic_DNA"/>
</dbReference>
<accession>A0A836CE53</accession>
<dbReference type="Proteomes" id="UP000664859">
    <property type="component" value="Unassembled WGS sequence"/>
</dbReference>
<keyword evidence="4" id="KW-1185">Reference proteome</keyword>
<name>A0A836CE53_9STRA</name>
<feature type="compositionally biased region" description="Acidic residues" evidence="1">
    <location>
        <begin position="160"/>
        <end position="178"/>
    </location>
</feature>
<dbReference type="PROSITE" id="PS50164">
    <property type="entry name" value="GIY_YIG"/>
    <property type="match status" value="1"/>
</dbReference>
<feature type="non-terminal residue" evidence="3">
    <location>
        <position position="1"/>
    </location>
</feature>
<feature type="domain" description="GIY-YIG" evidence="2">
    <location>
        <begin position="1"/>
        <end position="67"/>
    </location>
</feature>
<dbReference type="OrthoDB" id="24645at2759"/>
<dbReference type="CDD" id="cd10455">
    <property type="entry name" value="GIY-YIG_SLX1"/>
    <property type="match status" value="1"/>
</dbReference>
<proteinExistence type="predicted"/>
<organism evidence="3 4">
    <name type="scientific">Tribonema minus</name>
    <dbReference type="NCBI Taxonomy" id="303371"/>
    <lineage>
        <taxon>Eukaryota</taxon>
        <taxon>Sar</taxon>
        <taxon>Stramenopiles</taxon>
        <taxon>Ochrophyta</taxon>
        <taxon>PX clade</taxon>
        <taxon>Xanthophyceae</taxon>
        <taxon>Tribonematales</taxon>
        <taxon>Tribonemataceae</taxon>
        <taxon>Tribonema</taxon>
    </lineage>
</organism>
<dbReference type="InterPro" id="IPR050381">
    <property type="entry name" value="SLX1_endonuclease"/>
</dbReference>
<comment type="caution">
    <text evidence="3">The sequence shown here is derived from an EMBL/GenBank/DDBJ whole genome shotgun (WGS) entry which is preliminary data.</text>
</comment>
<dbReference type="PANTHER" id="PTHR20208">
    <property type="entry name" value="STRUCTURE-SPECIFIC ENDONUCLEASE SUBUNIT SLX1"/>
    <property type="match status" value="1"/>
</dbReference>
<sequence>MSTYIGFTVHPKRRIRQHNGEIKAGARRTRMKRPWQMALVVTGFPSKSAALQFEWAWQHPYKDRHVKGKVGALALKGRGSYGLKAKLAICKALMCLEPWCRYGLGTHFADNDIAAVFRAAALPDSDALQPRALDDAPRCVGPLDALAVYASGAAAAASLSDEDDDNDDGDDGGSGDSD</sequence>
<dbReference type="InterPro" id="IPR035901">
    <property type="entry name" value="GIY-YIG_endonuc_sf"/>
</dbReference>
<gene>
    <name evidence="3" type="ORF">JKP88DRAFT_318758</name>
</gene>
<evidence type="ECO:0000313" key="4">
    <source>
        <dbReference type="Proteomes" id="UP000664859"/>
    </source>
</evidence>
<reference evidence="3" key="1">
    <citation type="submission" date="2021-02" db="EMBL/GenBank/DDBJ databases">
        <title>First Annotated Genome of the Yellow-green Alga Tribonema minus.</title>
        <authorList>
            <person name="Mahan K.M."/>
        </authorList>
    </citation>
    <scope>NUCLEOTIDE SEQUENCE</scope>
    <source>
        <strain evidence="3">UTEX B ZZ1240</strain>
    </source>
</reference>
<dbReference type="InterPro" id="IPR000305">
    <property type="entry name" value="GIY-YIG_endonuc"/>
</dbReference>
<feature type="region of interest" description="Disordered" evidence="1">
    <location>
        <begin position="156"/>
        <end position="178"/>
    </location>
</feature>
<evidence type="ECO:0000259" key="2">
    <source>
        <dbReference type="PROSITE" id="PS50164"/>
    </source>
</evidence>